<dbReference type="Proteomes" id="UP001596020">
    <property type="component" value="Unassembled WGS sequence"/>
</dbReference>
<dbReference type="HAMAP" id="MF_00092">
    <property type="entry name" value="MutS2"/>
    <property type="match status" value="1"/>
</dbReference>
<evidence type="ECO:0000256" key="7">
    <source>
        <dbReference type="HAMAP-Rule" id="MF_00092"/>
    </source>
</evidence>
<dbReference type="PANTHER" id="PTHR48466:SF2">
    <property type="entry name" value="OS10G0509000 PROTEIN"/>
    <property type="match status" value="1"/>
</dbReference>
<comment type="function">
    <text evidence="7">Endonuclease that is involved in the suppression of homologous recombination and thus may have a key role in the control of bacterial genetic diversity.</text>
</comment>
<keyword evidence="5 7" id="KW-0694">RNA-binding</keyword>
<evidence type="ECO:0000259" key="10">
    <source>
        <dbReference type="PROSITE" id="PS50828"/>
    </source>
</evidence>
<keyword evidence="6 7" id="KW-0238">DNA-binding</keyword>
<dbReference type="Gene3D" id="3.30.1370.110">
    <property type="match status" value="1"/>
</dbReference>
<dbReference type="SUPFAM" id="SSF52540">
    <property type="entry name" value="P-loop containing nucleoside triphosphate hydrolases"/>
    <property type="match status" value="1"/>
</dbReference>
<dbReference type="Pfam" id="PF00488">
    <property type="entry name" value="MutS_V"/>
    <property type="match status" value="1"/>
</dbReference>
<dbReference type="GO" id="GO:0004519">
    <property type="term" value="F:endonuclease activity"/>
    <property type="evidence" value="ECO:0007669"/>
    <property type="project" value="UniProtKB-KW"/>
</dbReference>
<dbReference type="InterPro" id="IPR007696">
    <property type="entry name" value="DNA_mismatch_repair_MutS_core"/>
</dbReference>
<dbReference type="Pfam" id="PF20297">
    <property type="entry name" value="MSSS"/>
    <property type="match status" value="1"/>
</dbReference>
<keyword evidence="1 7" id="KW-0699">rRNA-binding</keyword>
<keyword evidence="3 7" id="KW-0378">Hydrolase</keyword>
<dbReference type="PANTHER" id="PTHR48466">
    <property type="entry name" value="OS10G0509000 PROTEIN-RELATED"/>
    <property type="match status" value="1"/>
</dbReference>
<dbReference type="EC" id="3.1.-.-" evidence="7"/>
<comment type="caution">
    <text evidence="11">The sequence shown here is derived from an EMBL/GenBank/DDBJ whole genome shotgun (WGS) entry which is preliminary data.</text>
</comment>
<keyword evidence="7" id="KW-0540">Nuclease</keyword>
<dbReference type="Gene3D" id="3.40.50.300">
    <property type="entry name" value="P-loop containing nucleotide triphosphate hydrolases"/>
    <property type="match status" value="1"/>
</dbReference>
<evidence type="ECO:0000256" key="6">
    <source>
        <dbReference type="ARBA" id="ARBA00023125"/>
    </source>
</evidence>
<dbReference type="InterPro" id="IPR027417">
    <property type="entry name" value="P-loop_NTPase"/>
</dbReference>
<dbReference type="SMART" id="SM00533">
    <property type="entry name" value="MUTSd"/>
    <property type="match status" value="1"/>
</dbReference>
<dbReference type="InterPro" id="IPR036187">
    <property type="entry name" value="DNA_mismatch_repair_MutS_sf"/>
</dbReference>
<evidence type="ECO:0000256" key="8">
    <source>
        <dbReference type="SAM" id="Coils"/>
    </source>
</evidence>
<dbReference type="InterPro" id="IPR005747">
    <property type="entry name" value="MutS2"/>
</dbReference>
<name>A0ABV9K8S8_9PORP</name>
<keyword evidence="8" id="KW-0175">Coiled coil</keyword>
<dbReference type="InterPro" id="IPR046893">
    <property type="entry name" value="MSSS"/>
</dbReference>
<comment type="similarity">
    <text evidence="7">Belongs to the DNA mismatch repair MutS family. MutS2 subfamily.</text>
</comment>
<keyword evidence="4 7" id="KW-0067">ATP-binding</keyword>
<feature type="region of interest" description="Disordered" evidence="9">
    <location>
        <begin position="662"/>
        <end position="691"/>
    </location>
</feature>
<dbReference type="SUPFAM" id="SSF48334">
    <property type="entry name" value="DNA repair protein MutS, domain III"/>
    <property type="match status" value="1"/>
</dbReference>
<dbReference type="InterPro" id="IPR000432">
    <property type="entry name" value="DNA_mismatch_repair_MutS_C"/>
</dbReference>
<accession>A0ABV9K8S8</accession>
<dbReference type="SMART" id="SM00463">
    <property type="entry name" value="SMR"/>
    <property type="match status" value="1"/>
</dbReference>
<dbReference type="SUPFAM" id="SSF160443">
    <property type="entry name" value="SMR domain-like"/>
    <property type="match status" value="1"/>
</dbReference>
<keyword evidence="12" id="KW-1185">Reference proteome</keyword>
<gene>
    <name evidence="7" type="primary">mutS2</name>
    <name evidence="7" type="synonym">rqcU</name>
    <name evidence="11" type="ORF">ACFO3G_08340</name>
</gene>
<sequence>MNNVFVYPATFESKIGFNEIRSLLKTYCSGSLGKEQVDRMLAQCDYDLLTQKLNEVSELLLAIENGESMPSIIELDVRDALRRIRPQGTYLLEEELWLILQSMRCVSDIVDFVRMHNSEDEDAQMPYLSKHFGDCLSWPKLCRRIASIFTPQKRIADNASRELASIRGEMASLERQMTRLVNKAMARAKENGFMDADAMPAVRDGRVVLPINPSHKRAIPGIVQGESMTGRTVFIEPAEVVEAGNRISELEAEEKREIIRILTSVTDEIRPFSHEIIDGIGYISDFDFILAKAKFAAKFEGRLPKLFANQRLSWINAVHPILSKSLQEHHKEVVPLNIHLDEKEGRILVISGPNAGGKSVCLKTVGVVQYMLQCGMLPCLSGDSEMGIFKSLVIDIGDEQSIEDDLSTYSSHLRNMKEFVRVASPNMLFLIDEFGGGTEPRIGGAIAQALLGEFNNAKSWGVITTHYHNLKLYADDTPGLMNAAMLYDRHLMKPLFSLAIGRPGSSFAIEIARKTGLPESVISVASEIVGQDYADMDKYLQDIIRDKRYWEQKRNKARIEEKKLRETVEQYSKQLVEFQSQRKRLLKEAAHEAETIIADSRSRIEATVRNIKEANAERESTLKARKELEEFRARLSQLSKEEEQLVKEDKYDRELERLRRRKENKRRRKEKQQQLASHIQSDQERPKEKIEKKRSFEVGDWVKVDGQNAHGKVLEISNKTATISLGMLKLTISKSKLHPLTDSEEQKVIREDSKMRDTQVGRQSNIIESIHNKRLTFKPELDLRGHRANEAVEAVSYFIDEAIQLSVPTVRILHGTGSGALREAVRAYLSGVPHVDSYKDEHVDFGGAGITVVYLK</sequence>
<evidence type="ECO:0000256" key="1">
    <source>
        <dbReference type="ARBA" id="ARBA00022730"/>
    </source>
</evidence>
<evidence type="ECO:0000313" key="11">
    <source>
        <dbReference type="EMBL" id="MFC4666600.1"/>
    </source>
</evidence>
<organism evidence="11 12">
    <name type="scientific">Falsiporphyromonas endometrii</name>
    <dbReference type="NCBI Taxonomy" id="1387297"/>
    <lineage>
        <taxon>Bacteria</taxon>
        <taxon>Pseudomonadati</taxon>
        <taxon>Bacteroidota</taxon>
        <taxon>Bacteroidia</taxon>
        <taxon>Bacteroidales</taxon>
        <taxon>Porphyromonadaceae</taxon>
        <taxon>Falsiporphyromonas</taxon>
    </lineage>
</organism>
<dbReference type="SMART" id="SM00534">
    <property type="entry name" value="MUTSac"/>
    <property type="match status" value="1"/>
</dbReference>
<dbReference type="EC" id="3.6.4.-" evidence="7"/>
<proteinExistence type="inferred from homology"/>
<evidence type="ECO:0000256" key="4">
    <source>
        <dbReference type="ARBA" id="ARBA00022840"/>
    </source>
</evidence>
<dbReference type="InterPro" id="IPR002625">
    <property type="entry name" value="Smr_dom"/>
</dbReference>
<dbReference type="PROSITE" id="PS50828">
    <property type="entry name" value="SMR"/>
    <property type="match status" value="1"/>
</dbReference>
<dbReference type="InterPro" id="IPR036063">
    <property type="entry name" value="Smr_dom_sf"/>
</dbReference>
<evidence type="ECO:0000313" key="12">
    <source>
        <dbReference type="Proteomes" id="UP001596020"/>
    </source>
</evidence>
<dbReference type="PIRSF" id="PIRSF005814">
    <property type="entry name" value="MutS_YshD"/>
    <property type="match status" value="1"/>
</dbReference>
<reference evidence="12" key="1">
    <citation type="journal article" date="2019" name="Int. J. Syst. Evol. Microbiol.">
        <title>The Global Catalogue of Microorganisms (GCM) 10K type strain sequencing project: providing services to taxonomists for standard genome sequencing and annotation.</title>
        <authorList>
            <consortium name="The Broad Institute Genomics Platform"/>
            <consortium name="The Broad Institute Genome Sequencing Center for Infectious Disease"/>
            <person name="Wu L."/>
            <person name="Ma J."/>
        </authorList>
    </citation>
    <scope>NUCLEOTIDE SEQUENCE [LARGE SCALE GENOMIC DNA]</scope>
    <source>
        <strain evidence="12">CGMCC 4.7357</strain>
    </source>
</reference>
<keyword evidence="2 7" id="KW-0547">Nucleotide-binding</keyword>
<keyword evidence="7 11" id="KW-0255">Endonuclease</keyword>
<evidence type="ECO:0000256" key="9">
    <source>
        <dbReference type="SAM" id="MobiDB-lite"/>
    </source>
</evidence>
<comment type="subunit">
    <text evidence="7">Homodimer. Binds to stalled ribosomes, contacting rRNA.</text>
</comment>
<feature type="binding site" evidence="7">
    <location>
        <begin position="352"/>
        <end position="359"/>
    </location>
    <ligand>
        <name>ATP</name>
        <dbReference type="ChEBI" id="CHEBI:30616"/>
    </ligand>
</feature>
<protein>
    <recommendedName>
        <fullName evidence="7">Endonuclease MutS2</fullName>
        <ecNumber evidence="7">3.1.-.-</ecNumber>
    </recommendedName>
    <alternativeName>
        <fullName evidence="7">Ribosome-associated protein quality control-upstream factor</fullName>
        <shortName evidence="7">RQC-upstream factor</shortName>
        <shortName evidence="7">RqcU</shortName>
        <ecNumber evidence="7">3.6.4.-</ecNumber>
    </alternativeName>
</protein>
<evidence type="ECO:0000256" key="5">
    <source>
        <dbReference type="ARBA" id="ARBA00022884"/>
    </source>
</evidence>
<evidence type="ECO:0000256" key="3">
    <source>
        <dbReference type="ARBA" id="ARBA00022801"/>
    </source>
</evidence>
<feature type="domain" description="Smr" evidence="10">
    <location>
        <begin position="781"/>
        <end position="856"/>
    </location>
</feature>
<dbReference type="Pfam" id="PF01713">
    <property type="entry name" value="Smr"/>
    <property type="match status" value="1"/>
</dbReference>
<dbReference type="EMBL" id="JBHSGO010000209">
    <property type="protein sequence ID" value="MFC4666600.1"/>
    <property type="molecule type" value="Genomic_DNA"/>
</dbReference>
<dbReference type="NCBIfam" id="TIGR01069">
    <property type="entry name" value="mutS2"/>
    <property type="match status" value="1"/>
</dbReference>
<evidence type="ECO:0000256" key="2">
    <source>
        <dbReference type="ARBA" id="ARBA00022741"/>
    </source>
</evidence>
<dbReference type="RefSeq" id="WP_380079827.1">
    <property type="nucleotide sequence ID" value="NZ_JBHSGO010000209.1"/>
</dbReference>
<feature type="coiled-coil region" evidence="8">
    <location>
        <begin position="156"/>
        <end position="183"/>
    </location>
</feature>
<dbReference type="InterPro" id="IPR045076">
    <property type="entry name" value="MutS"/>
</dbReference>
<comment type="function">
    <text evidence="7">Acts as a ribosome collision sensor, splitting the ribosome into its 2 subunits. Detects stalled/collided 70S ribosomes which it binds and splits by an ATP-hydrolysis driven conformational change. Acts upstream of the ribosome quality control system (RQC), a ribosome-associated complex that mediates the extraction of incompletely synthesized nascent chains from stalled ribosomes and their subsequent degradation. Probably generates substrates for RQC.</text>
</comment>
<feature type="compositionally biased region" description="Basic and acidic residues" evidence="9">
    <location>
        <begin position="681"/>
        <end position="691"/>
    </location>
</feature>